<protein>
    <recommendedName>
        <fullName evidence="6">Mutator family transposase</fullName>
    </recommendedName>
</protein>
<comment type="caution">
    <text evidence="8">The sequence shown here is derived from an EMBL/GenBank/DDBJ whole genome shotgun (WGS) entry which is preliminary data.</text>
</comment>
<feature type="region of interest" description="Disordered" evidence="7">
    <location>
        <begin position="62"/>
        <end position="101"/>
    </location>
</feature>
<dbReference type="Pfam" id="PF00872">
    <property type="entry name" value="Transposase_mut"/>
    <property type="match status" value="1"/>
</dbReference>
<feature type="non-terminal residue" evidence="8">
    <location>
        <position position="182"/>
    </location>
</feature>
<proteinExistence type="inferred from homology"/>
<accession>A0ABW7JVK2</accession>
<evidence type="ECO:0000256" key="6">
    <source>
        <dbReference type="RuleBase" id="RU365089"/>
    </source>
</evidence>
<dbReference type="EMBL" id="JBIMSO010000135">
    <property type="protein sequence ID" value="MFH5211755.1"/>
    <property type="molecule type" value="Genomic_DNA"/>
</dbReference>
<evidence type="ECO:0000313" key="8">
    <source>
        <dbReference type="EMBL" id="MFH5211755.1"/>
    </source>
</evidence>
<sequence>MTETLDPMATDVDQHQLAQQLLAQAKEQGIDLMGPNGLLNQLTKNVLESALDAEMTEHLGYEKHHPAGRGSGNSRNGTRSKTVLTEIGPVEIEVPRDTDSSFDPQIVKKRQRRLTGVDEIVLSLTAKGLTTGEVAGALTPRVGHAQSPDRVRGKRDGSTQWERKTTPTSSNVTQSRCTATPT</sequence>
<keyword evidence="5 6" id="KW-0233">DNA recombination</keyword>
<evidence type="ECO:0000313" key="9">
    <source>
        <dbReference type="Proteomes" id="UP001609175"/>
    </source>
</evidence>
<evidence type="ECO:0000256" key="1">
    <source>
        <dbReference type="ARBA" id="ARBA00002190"/>
    </source>
</evidence>
<evidence type="ECO:0000256" key="3">
    <source>
        <dbReference type="ARBA" id="ARBA00022578"/>
    </source>
</evidence>
<comment type="similarity">
    <text evidence="2 6">Belongs to the transposase mutator family.</text>
</comment>
<feature type="compositionally biased region" description="Polar residues" evidence="7">
    <location>
        <begin position="166"/>
        <end position="182"/>
    </location>
</feature>
<keyword evidence="3 6" id="KW-0815">Transposition</keyword>
<feature type="region of interest" description="Disordered" evidence="7">
    <location>
        <begin position="134"/>
        <end position="182"/>
    </location>
</feature>
<keyword evidence="4 6" id="KW-0238">DNA-binding</keyword>
<dbReference type="Proteomes" id="UP001609175">
    <property type="component" value="Unassembled WGS sequence"/>
</dbReference>
<dbReference type="PANTHER" id="PTHR33217">
    <property type="entry name" value="TRANSPOSASE FOR INSERTION SEQUENCE ELEMENT IS1081"/>
    <property type="match status" value="1"/>
</dbReference>
<evidence type="ECO:0000256" key="4">
    <source>
        <dbReference type="ARBA" id="ARBA00023125"/>
    </source>
</evidence>
<dbReference type="InterPro" id="IPR001207">
    <property type="entry name" value="Transposase_mutator"/>
</dbReference>
<keyword evidence="6" id="KW-0814">Transposable element</keyword>
<evidence type="ECO:0000256" key="7">
    <source>
        <dbReference type="SAM" id="MobiDB-lite"/>
    </source>
</evidence>
<organism evidence="8 9">
    <name type="scientific">Antrihabitans spumae</name>
    <dbReference type="NCBI Taxonomy" id="3373370"/>
    <lineage>
        <taxon>Bacteria</taxon>
        <taxon>Bacillati</taxon>
        <taxon>Actinomycetota</taxon>
        <taxon>Actinomycetes</taxon>
        <taxon>Mycobacteriales</taxon>
        <taxon>Nocardiaceae</taxon>
        <taxon>Antrihabitans</taxon>
    </lineage>
</organism>
<dbReference type="RefSeq" id="WP_395118495.1">
    <property type="nucleotide sequence ID" value="NZ_JBIMSO010000135.1"/>
</dbReference>
<comment type="function">
    <text evidence="1 6">Required for the transposition of the insertion element.</text>
</comment>
<feature type="compositionally biased region" description="Basic and acidic residues" evidence="7">
    <location>
        <begin position="147"/>
        <end position="165"/>
    </location>
</feature>
<gene>
    <name evidence="8" type="ORF">ACHIPZ_26665</name>
</gene>
<reference evidence="8 9" key="1">
    <citation type="submission" date="2024-10" db="EMBL/GenBank/DDBJ databases">
        <authorList>
            <person name="Riesco R."/>
        </authorList>
    </citation>
    <scope>NUCLEOTIDE SEQUENCE [LARGE SCALE GENOMIC DNA]</scope>
    <source>
        <strain evidence="8 9">NCIMB 15449</strain>
    </source>
</reference>
<evidence type="ECO:0000256" key="5">
    <source>
        <dbReference type="ARBA" id="ARBA00023172"/>
    </source>
</evidence>
<name>A0ABW7JVK2_9NOCA</name>
<evidence type="ECO:0000256" key="2">
    <source>
        <dbReference type="ARBA" id="ARBA00010961"/>
    </source>
</evidence>
<dbReference type="PANTHER" id="PTHR33217:SF8">
    <property type="entry name" value="MUTATOR FAMILY TRANSPOSASE"/>
    <property type="match status" value="1"/>
</dbReference>